<keyword evidence="4" id="KW-1185">Reference proteome</keyword>
<dbReference type="PaxDb" id="55529-EKX36729"/>
<evidence type="ECO:0000256" key="1">
    <source>
        <dbReference type="SAM" id="MobiDB-lite"/>
    </source>
</evidence>
<dbReference type="RefSeq" id="XP_005823709.1">
    <property type="nucleotide sequence ID" value="XM_005823652.1"/>
</dbReference>
<evidence type="ECO:0000313" key="2">
    <source>
        <dbReference type="EMBL" id="EKX36729.1"/>
    </source>
</evidence>
<dbReference type="AlphaFoldDB" id="L1ILG1"/>
<dbReference type="KEGG" id="gtt:GUITHDRAFT_145480"/>
<dbReference type="HOGENOM" id="CLU_1952936_0_0_1"/>
<evidence type="ECO:0000313" key="3">
    <source>
        <dbReference type="EnsemblProtists" id="EKX36729"/>
    </source>
</evidence>
<dbReference type="EnsemblProtists" id="EKX36729">
    <property type="protein sequence ID" value="EKX36729"/>
    <property type="gene ID" value="GUITHDRAFT_145480"/>
</dbReference>
<dbReference type="Proteomes" id="UP000011087">
    <property type="component" value="Unassembled WGS sequence"/>
</dbReference>
<proteinExistence type="predicted"/>
<dbReference type="EMBL" id="JH993068">
    <property type="protein sequence ID" value="EKX36729.1"/>
    <property type="molecule type" value="Genomic_DNA"/>
</dbReference>
<name>L1ILG1_GUITC</name>
<organism evidence="2">
    <name type="scientific">Guillardia theta (strain CCMP2712)</name>
    <name type="common">Cryptophyte</name>
    <dbReference type="NCBI Taxonomy" id="905079"/>
    <lineage>
        <taxon>Eukaryota</taxon>
        <taxon>Cryptophyceae</taxon>
        <taxon>Pyrenomonadales</taxon>
        <taxon>Geminigeraceae</taxon>
        <taxon>Guillardia</taxon>
    </lineage>
</organism>
<sequence>MFKVKLFCDRDSLKPRQEVECSDEALSCSTTPDSSLDPTVNPDGLRHAHKRGPKGLVNQSSRRDFSELPFDDSAAAECLLDLSSSEQDMSDSEQEAGRQGELWLPEGGLYEALYNGITTQSSVEYMKDA</sequence>
<accession>L1ILG1</accession>
<reference evidence="3" key="3">
    <citation type="submission" date="2016-03" db="UniProtKB">
        <authorList>
            <consortium name="EnsemblProtists"/>
        </authorList>
    </citation>
    <scope>IDENTIFICATION</scope>
</reference>
<feature type="region of interest" description="Disordered" evidence="1">
    <location>
        <begin position="82"/>
        <end position="101"/>
    </location>
</feature>
<feature type="region of interest" description="Disordered" evidence="1">
    <location>
        <begin position="19"/>
        <end position="63"/>
    </location>
</feature>
<protein>
    <submittedName>
        <fullName evidence="2 3">Uncharacterized protein</fullName>
    </submittedName>
</protein>
<feature type="compositionally biased region" description="Polar residues" evidence="1">
    <location>
        <begin position="27"/>
        <end position="38"/>
    </location>
</feature>
<reference evidence="2 4" key="1">
    <citation type="journal article" date="2012" name="Nature">
        <title>Algal genomes reveal evolutionary mosaicism and the fate of nucleomorphs.</title>
        <authorList>
            <consortium name="DOE Joint Genome Institute"/>
            <person name="Curtis B.A."/>
            <person name="Tanifuji G."/>
            <person name="Burki F."/>
            <person name="Gruber A."/>
            <person name="Irimia M."/>
            <person name="Maruyama S."/>
            <person name="Arias M.C."/>
            <person name="Ball S.G."/>
            <person name="Gile G.H."/>
            <person name="Hirakawa Y."/>
            <person name="Hopkins J.F."/>
            <person name="Kuo A."/>
            <person name="Rensing S.A."/>
            <person name="Schmutz J."/>
            <person name="Symeonidi A."/>
            <person name="Elias M."/>
            <person name="Eveleigh R.J."/>
            <person name="Herman E.K."/>
            <person name="Klute M.J."/>
            <person name="Nakayama T."/>
            <person name="Obornik M."/>
            <person name="Reyes-Prieto A."/>
            <person name="Armbrust E.V."/>
            <person name="Aves S.J."/>
            <person name="Beiko R.G."/>
            <person name="Coutinho P."/>
            <person name="Dacks J.B."/>
            <person name="Durnford D.G."/>
            <person name="Fast N.M."/>
            <person name="Green B.R."/>
            <person name="Grisdale C.J."/>
            <person name="Hempel F."/>
            <person name="Henrissat B."/>
            <person name="Hoppner M.P."/>
            <person name="Ishida K."/>
            <person name="Kim E."/>
            <person name="Koreny L."/>
            <person name="Kroth P.G."/>
            <person name="Liu Y."/>
            <person name="Malik S.B."/>
            <person name="Maier U.G."/>
            <person name="McRose D."/>
            <person name="Mock T."/>
            <person name="Neilson J.A."/>
            <person name="Onodera N.T."/>
            <person name="Poole A.M."/>
            <person name="Pritham E.J."/>
            <person name="Richards T.A."/>
            <person name="Rocap G."/>
            <person name="Roy S.W."/>
            <person name="Sarai C."/>
            <person name="Schaack S."/>
            <person name="Shirato S."/>
            <person name="Slamovits C.H."/>
            <person name="Spencer D.F."/>
            <person name="Suzuki S."/>
            <person name="Worden A.Z."/>
            <person name="Zauner S."/>
            <person name="Barry K."/>
            <person name="Bell C."/>
            <person name="Bharti A.K."/>
            <person name="Crow J.A."/>
            <person name="Grimwood J."/>
            <person name="Kramer R."/>
            <person name="Lindquist E."/>
            <person name="Lucas S."/>
            <person name="Salamov A."/>
            <person name="McFadden G.I."/>
            <person name="Lane C.E."/>
            <person name="Keeling P.J."/>
            <person name="Gray M.W."/>
            <person name="Grigoriev I.V."/>
            <person name="Archibald J.M."/>
        </authorList>
    </citation>
    <scope>NUCLEOTIDE SEQUENCE</scope>
    <source>
        <strain evidence="2 4">CCMP2712</strain>
    </source>
</reference>
<dbReference type="GeneID" id="17293512"/>
<evidence type="ECO:0000313" key="4">
    <source>
        <dbReference type="Proteomes" id="UP000011087"/>
    </source>
</evidence>
<reference evidence="4" key="2">
    <citation type="submission" date="2012-11" db="EMBL/GenBank/DDBJ databases">
        <authorList>
            <person name="Kuo A."/>
            <person name="Curtis B.A."/>
            <person name="Tanifuji G."/>
            <person name="Burki F."/>
            <person name="Gruber A."/>
            <person name="Irimia M."/>
            <person name="Maruyama S."/>
            <person name="Arias M.C."/>
            <person name="Ball S.G."/>
            <person name="Gile G.H."/>
            <person name="Hirakawa Y."/>
            <person name="Hopkins J.F."/>
            <person name="Rensing S.A."/>
            <person name="Schmutz J."/>
            <person name="Symeonidi A."/>
            <person name="Elias M."/>
            <person name="Eveleigh R.J."/>
            <person name="Herman E.K."/>
            <person name="Klute M.J."/>
            <person name="Nakayama T."/>
            <person name="Obornik M."/>
            <person name="Reyes-Prieto A."/>
            <person name="Armbrust E.V."/>
            <person name="Aves S.J."/>
            <person name="Beiko R.G."/>
            <person name="Coutinho P."/>
            <person name="Dacks J.B."/>
            <person name="Durnford D.G."/>
            <person name="Fast N.M."/>
            <person name="Green B.R."/>
            <person name="Grisdale C."/>
            <person name="Hempe F."/>
            <person name="Henrissat B."/>
            <person name="Hoppner M.P."/>
            <person name="Ishida K.-I."/>
            <person name="Kim E."/>
            <person name="Koreny L."/>
            <person name="Kroth P.G."/>
            <person name="Liu Y."/>
            <person name="Malik S.-B."/>
            <person name="Maier U.G."/>
            <person name="McRose D."/>
            <person name="Mock T."/>
            <person name="Neilson J.A."/>
            <person name="Onodera N.T."/>
            <person name="Poole A.M."/>
            <person name="Pritham E.J."/>
            <person name="Richards T.A."/>
            <person name="Rocap G."/>
            <person name="Roy S.W."/>
            <person name="Sarai C."/>
            <person name="Schaack S."/>
            <person name="Shirato S."/>
            <person name="Slamovits C.H."/>
            <person name="Spencer D.F."/>
            <person name="Suzuki S."/>
            <person name="Worden A.Z."/>
            <person name="Zauner S."/>
            <person name="Barry K."/>
            <person name="Bell C."/>
            <person name="Bharti A.K."/>
            <person name="Crow J.A."/>
            <person name="Grimwood J."/>
            <person name="Kramer R."/>
            <person name="Lindquist E."/>
            <person name="Lucas S."/>
            <person name="Salamov A."/>
            <person name="McFadden G.I."/>
            <person name="Lane C.E."/>
            <person name="Keeling P.J."/>
            <person name="Gray M.W."/>
            <person name="Grigoriev I.V."/>
            <person name="Archibald J.M."/>
        </authorList>
    </citation>
    <scope>NUCLEOTIDE SEQUENCE</scope>
    <source>
        <strain evidence="4">CCMP2712</strain>
    </source>
</reference>
<gene>
    <name evidence="2" type="ORF">GUITHDRAFT_145480</name>
</gene>